<gene>
    <name evidence="1" type="ORF">WA026_022843</name>
</gene>
<name>A0AAW1V1Z3_9CUCU</name>
<comment type="caution">
    <text evidence="1">The sequence shown here is derived from an EMBL/GenBank/DDBJ whole genome shotgun (WGS) entry which is preliminary data.</text>
</comment>
<evidence type="ECO:0000313" key="1">
    <source>
        <dbReference type="EMBL" id="KAK9887490.1"/>
    </source>
</evidence>
<dbReference type="EMBL" id="JARQZJ010000111">
    <property type="protein sequence ID" value="KAK9887490.1"/>
    <property type="molecule type" value="Genomic_DNA"/>
</dbReference>
<keyword evidence="2" id="KW-1185">Reference proteome</keyword>
<reference evidence="1 2" key="1">
    <citation type="submission" date="2023-03" db="EMBL/GenBank/DDBJ databases">
        <title>Genome insight into feeding habits of ladybird beetles.</title>
        <authorList>
            <person name="Li H.-S."/>
            <person name="Huang Y.-H."/>
            <person name="Pang H."/>
        </authorList>
    </citation>
    <scope>NUCLEOTIDE SEQUENCE [LARGE SCALE GENOMIC DNA]</scope>
    <source>
        <strain evidence="1">SYSU_2023b</strain>
        <tissue evidence="1">Whole body</tissue>
    </source>
</reference>
<protein>
    <submittedName>
        <fullName evidence="1">Uncharacterized protein</fullName>
    </submittedName>
</protein>
<evidence type="ECO:0000313" key="2">
    <source>
        <dbReference type="Proteomes" id="UP001431783"/>
    </source>
</evidence>
<organism evidence="1 2">
    <name type="scientific">Henosepilachna vigintioctopunctata</name>
    <dbReference type="NCBI Taxonomy" id="420089"/>
    <lineage>
        <taxon>Eukaryota</taxon>
        <taxon>Metazoa</taxon>
        <taxon>Ecdysozoa</taxon>
        <taxon>Arthropoda</taxon>
        <taxon>Hexapoda</taxon>
        <taxon>Insecta</taxon>
        <taxon>Pterygota</taxon>
        <taxon>Neoptera</taxon>
        <taxon>Endopterygota</taxon>
        <taxon>Coleoptera</taxon>
        <taxon>Polyphaga</taxon>
        <taxon>Cucujiformia</taxon>
        <taxon>Coccinelloidea</taxon>
        <taxon>Coccinellidae</taxon>
        <taxon>Epilachninae</taxon>
        <taxon>Epilachnini</taxon>
        <taxon>Henosepilachna</taxon>
    </lineage>
</organism>
<dbReference type="Proteomes" id="UP001431783">
    <property type="component" value="Unassembled WGS sequence"/>
</dbReference>
<proteinExistence type="predicted"/>
<sequence length="139" mass="16040">MRKTAKQKSCFRVIECDNHAFQKFIHACKVSLNYNKCPVYETLFSSRCDIFKYEITYTMYDSVENFVSENDVDIIVITETSLPQVNKDEDIFIPDDTLFRKDRKQAGGLGLCKYCRLFIGLGSFIPIEPTQPRATVDIS</sequence>
<dbReference type="AlphaFoldDB" id="A0AAW1V1Z3"/>
<accession>A0AAW1V1Z3</accession>